<dbReference type="InterPro" id="IPR004344">
    <property type="entry name" value="TTL/TTLL_fam"/>
</dbReference>
<evidence type="ECO:0000256" key="1">
    <source>
        <dbReference type="SAM" id="Phobius"/>
    </source>
</evidence>
<dbReference type="PANTHER" id="PTHR47113:SF1">
    <property type="entry name" value="LD09343P"/>
    <property type="match status" value="1"/>
</dbReference>
<evidence type="ECO:0000313" key="2">
    <source>
        <dbReference type="EMBL" id="KAJ8926545.1"/>
    </source>
</evidence>
<feature type="transmembrane region" description="Helical" evidence="1">
    <location>
        <begin position="55"/>
        <end position="75"/>
    </location>
</feature>
<dbReference type="Pfam" id="PF03133">
    <property type="entry name" value="TTL"/>
    <property type="match status" value="1"/>
</dbReference>
<keyword evidence="1" id="KW-1133">Transmembrane helix</keyword>
<accession>A0AAV8WIC3</accession>
<organism evidence="2 3">
    <name type="scientific">Rhamnusium bicolor</name>
    <dbReference type="NCBI Taxonomy" id="1586634"/>
    <lineage>
        <taxon>Eukaryota</taxon>
        <taxon>Metazoa</taxon>
        <taxon>Ecdysozoa</taxon>
        <taxon>Arthropoda</taxon>
        <taxon>Hexapoda</taxon>
        <taxon>Insecta</taxon>
        <taxon>Pterygota</taxon>
        <taxon>Neoptera</taxon>
        <taxon>Endopterygota</taxon>
        <taxon>Coleoptera</taxon>
        <taxon>Polyphaga</taxon>
        <taxon>Cucujiformia</taxon>
        <taxon>Chrysomeloidea</taxon>
        <taxon>Cerambycidae</taxon>
        <taxon>Lepturinae</taxon>
        <taxon>Rhagiini</taxon>
        <taxon>Rhamnusium</taxon>
    </lineage>
</organism>
<gene>
    <name evidence="2" type="ORF">NQ314_021084</name>
</gene>
<evidence type="ECO:0008006" key="4">
    <source>
        <dbReference type="Google" id="ProtNLM"/>
    </source>
</evidence>
<dbReference type="EMBL" id="JANEYF010005862">
    <property type="protein sequence ID" value="KAJ8926545.1"/>
    <property type="molecule type" value="Genomic_DNA"/>
</dbReference>
<keyword evidence="1" id="KW-0812">Transmembrane</keyword>
<reference evidence="2" key="1">
    <citation type="journal article" date="2023" name="Insect Mol. Biol.">
        <title>Genome sequencing provides insights into the evolution of gene families encoding plant cell wall-degrading enzymes in longhorned beetles.</title>
        <authorList>
            <person name="Shin N.R."/>
            <person name="Okamura Y."/>
            <person name="Kirsch R."/>
            <person name="Pauchet Y."/>
        </authorList>
    </citation>
    <scope>NUCLEOTIDE SEQUENCE</scope>
    <source>
        <strain evidence="2">RBIC_L_NR</strain>
    </source>
</reference>
<dbReference type="AlphaFoldDB" id="A0AAV8WIC3"/>
<dbReference type="PANTHER" id="PTHR47113">
    <property type="entry name" value="LD09343P"/>
    <property type="match status" value="1"/>
</dbReference>
<proteinExistence type="predicted"/>
<name>A0AAV8WIC3_9CUCU</name>
<protein>
    <recommendedName>
        <fullName evidence="4">Tubulin polyglutamylase TTLL6</fullName>
    </recommendedName>
</protein>
<dbReference type="InterPro" id="IPR053317">
    <property type="entry name" value="Tubulin_polyglutamylase"/>
</dbReference>
<dbReference type="Gene3D" id="3.30.470.20">
    <property type="entry name" value="ATP-grasp fold, B domain"/>
    <property type="match status" value="1"/>
</dbReference>
<sequence length="477" mass="55655">MCEREINKLGTEEINKVVDRPLTEQKPLNKEELISENISNRKSIIQYLVKSYEKYNILSILVAIISILTILIIAVDECRQCFIKLENKALTDHEFLKKFWVYGKNVESGYLKEVFTVLDRLGYRNDPNSTDWDLLWAHDYPFRKLYQKLNNLKPHQKVNHFPGCGYITNKVDLATSGLKYIPPAFKLPVHKDKLLEYSKKYPNVSFVQKNNDHRNIKIQKIDEIDLDSEGTFVQEYVDKPLLVNGHKFDIGIYTVITSVDPLRIYIYNGEALLRFCPVKYYPFDPENLDKYVVGDDYLPTWEVPALDYYYNELGFGMRDSLNAYLQAQGKNPAVIWEQIEDSIRTVIIAKEPLITDVLKRFKSKRNFFEMMRFDFVLDENLKIYLLEANMSPNLSSAHFPPNRLLYQQVLYNILGSKSEEEMLVSDKNIASFPKKCNSNLCRTSCVSPDCQLCKPCLSPETRQYLVQAFKEHLHRGD</sequence>
<dbReference type="SUPFAM" id="SSF56059">
    <property type="entry name" value="Glutathione synthetase ATP-binding domain-like"/>
    <property type="match status" value="1"/>
</dbReference>
<feature type="non-terminal residue" evidence="2">
    <location>
        <position position="477"/>
    </location>
</feature>
<comment type="caution">
    <text evidence="2">The sequence shown here is derived from an EMBL/GenBank/DDBJ whole genome shotgun (WGS) entry which is preliminary data.</text>
</comment>
<keyword evidence="3" id="KW-1185">Reference proteome</keyword>
<evidence type="ECO:0000313" key="3">
    <source>
        <dbReference type="Proteomes" id="UP001162156"/>
    </source>
</evidence>
<dbReference type="PROSITE" id="PS51221">
    <property type="entry name" value="TTL"/>
    <property type="match status" value="1"/>
</dbReference>
<keyword evidence="1" id="KW-0472">Membrane</keyword>
<dbReference type="Proteomes" id="UP001162156">
    <property type="component" value="Unassembled WGS sequence"/>
</dbReference>